<evidence type="ECO:0000259" key="2">
    <source>
        <dbReference type="Pfam" id="PF04155"/>
    </source>
</evidence>
<keyword evidence="1" id="KW-0812">Transmembrane</keyword>
<keyword evidence="1" id="KW-0472">Membrane</keyword>
<evidence type="ECO:0000313" key="3">
    <source>
        <dbReference type="Proteomes" id="UP000035681"/>
    </source>
</evidence>
<dbReference type="AlphaFoldDB" id="A0AAF5DHT4"/>
<dbReference type="Pfam" id="PF04155">
    <property type="entry name" value="Ground-like"/>
    <property type="match status" value="1"/>
</dbReference>
<protein>
    <submittedName>
        <fullName evidence="4">Ground-like domain-containing protein</fullName>
    </submittedName>
</protein>
<feature type="transmembrane region" description="Helical" evidence="1">
    <location>
        <begin position="6"/>
        <end position="25"/>
    </location>
</feature>
<dbReference type="WBParaSite" id="TCONS_00011534.p1">
    <property type="protein sequence ID" value="TCONS_00011534.p1"/>
    <property type="gene ID" value="XLOC_006053"/>
</dbReference>
<proteinExistence type="predicted"/>
<dbReference type="Proteomes" id="UP000035681">
    <property type="component" value="Unplaced"/>
</dbReference>
<keyword evidence="1" id="KW-1133">Transmembrane helix</keyword>
<accession>A0AAF5DHT4</accession>
<evidence type="ECO:0000313" key="4">
    <source>
        <dbReference type="WBParaSite" id="TCONS_00011534.p1"/>
    </source>
</evidence>
<feature type="domain" description="Ground-like" evidence="2">
    <location>
        <begin position="298"/>
        <end position="368"/>
    </location>
</feature>
<name>A0AAF5DHT4_STRER</name>
<sequence length="372" mass="42508">MFWYVLFIFFYIYIYFSIIIIGIFLSQFSLIHPYGGCNPFFSGYNPMFLPIRRNLVPCDNMRSPMISQSSMDNMLPNLPPCTNCNPLPQVYQENFPQTQVSPSYYPSPPLPSKPIPISVISQGQIQPNPPIYRTIYSNTYPTQLPSTSSFLSNCKDCFEKLSMIKYLQHSNVPEGDQINEQHNILTKPPKIITEYATTMDNENKNPFKPSLKQGLIEQETYDRASFSNDKEKEKVECNFYPNTTYYSPPMATSSYPTNECCVDCEEKCQYYTGNSNISNTKKSKKVKRLLGSSSFNTDGKCTSKQLKNILSRYIGSDAKSSVKIIQKVGDETMLEAHNVICSEGKFYYITRSSSFCQLTIGNVHCYIFKVIP</sequence>
<evidence type="ECO:0000256" key="1">
    <source>
        <dbReference type="SAM" id="Phobius"/>
    </source>
</evidence>
<reference evidence="4" key="1">
    <citation type="submission" date="2024-02" db="UniProtKB">
        <authorList>
            <consortium name="WormBaseParasite"/>
        </authorList>
    </citation>
    <scope>IDENTIFICATION</scope>
</reference>
<keyword evidence="3" id="KW-1185">Reference proteome</keyword>
<organism evidence="3 4">
    <name type="scientific">Strongyloides stercoralis</name>
    <name type="common">Threadworm</name>
    <dbReference type="NCBI Taxonomy" id="6248"/>
    <lineage>
        <taxon>Eukaryota</taxon>
        <taxon>Metazoa</taxon>
        <taxon>Ecdysozoa</taxon>
        <taxon>Nematoda</taxon>
        <taxon>Chromadorea</taxon>
        <taxon>Rhabditida</taxon>
        <taxon>Tylenchina</taxon>
        <taxon>Panagrolaimomorpha</taxon>
        <taxon>Strongyloidoidea</taxon>
        <taxon>Strongyloididae</taxon>
        <taxon>Strongyloides</taxon>
    </lineage>
</organism>
<dbReference type="InterPro" id="IPR007284">
    <property type="entry name" value="Ground-like_dom"/>
</dbReference>